<reference evidence="7" key="2">
    <citation type="submission" date="2019-09" db="EMBL/GenBank/DDBJ databases">
        <title>Distinct polysaccharide growth profiles of human intestinal Prevotella copri isolates.</title>
        <authorList>
            <person name="Fehlner-Peach H."/>
            <person name="Magnabosco C."/>
            <person name="Raghavan V."/>
            <person name="Scher J.U."/>
            <person name="Tett A."/>
            <person name="Cox L.M."/>
            <person name="Gottsegen C."/>
            <person name="Watters A."/>
            <person name="Wiltshire- Gordon J.D."/>
            <person name="Segata N."/>
            <person name="Bonneau R."/>
            <person name="Littman D.R."/>
        </authorList>
    </citation>
    <scope>NUCLEOTIDE SEQUENCE [LARGE SCALE GENOMIC DNA]</scope>
    <source>
        <strain evidence="7">iAU3127</strain>
    </source>
</reference>
<evidence type="ECO:0000313" key="3">
    <source>
        <dbReference type="EMBL" id="RGL62540.1"/>
    </source>
</evidence>
<reference evidence="5 6" key="1">
    <citation type="submission" date="2018-08" db="EMBL/GenBank/DDBJ databases">
        <title>A genome reference for cultivated species of the human gut microbiota.</title>
        <authorList>
            <person name="Zou Y."/>
            <person name="Xue W."/>
            <person name="Luo G."/>
        </authorList>
    </citation>
    <scope>NUCLEOTIDE SEQUENCE [LARGE SCALE GENOMIC DNA]</scope>
    <source>
        <strain evidence="4 6">AF38-11</strain>
        <strain evidence="3 5">TF06-40</strain>
    </source>
</reference>
<accession>A0AA92VUS9</accession>
<organism evidence="3 5">
    <name type="scientific">Segatella copri</name>
    <dbReference type="NCBI Taxonomy" id="165179"/>
    <lineage>
        <taxon>Bacteria</taxon>
        <taxon>Pseudomonadati</taxon>
        <taxon>Bacteroidota</taxon>
        <taxon>Bacteroidia</taxon>
        <taxon>Bacteroidales</taxon>
        <taxon>Prevotellaceae</taxon>
        <taxon>Segatella</taxon>
    </lineage>
</organism>
<reference evidence="1" key="3">
    <citation type="submission" date="2022-11" db="EMBL/GenBank/DDBJ databases">
        <title>Genomic repertoires linked with pathogenic potency of arthritogenic Prevotella copri isolated from the gut of rheumatoid arthritis patients.</title>
        <authorList>
            <person name="Nii T."/>
            <person name="Maeda Y."/>
            <person name="Motooka D."/>
            <person name="Naito M."/>
            <person name="Matsumoto Y."/>
            <person name="Ogawa T."/>
            <person name="Oguro-Igashira E."/>
            <person name="Kishikawa T."/>
            <person name="Yamashita M."/>
            <person name="Koizumi S."/>
            <person name="Kurakawa T."/>
            <person name="Okumura R."/>
            <person name="Kayama H."/>
            <person name="Murakami M."/>
            <person name="Sakaguchi T."/>
            <person name="Das B."/>
            <person name="Nakamura S."/>
            <person name="Okada Y."/>
            <person name="Kumanogoh A."/>
            <person name="Takeda K."/>
        </authorList>
    </citation>
    <scope>NUCLEOTIDE SEQUENCE</scope>
    <source>
        <strain evidence="1">H012_8</strain>
    </source>
</reference>
<dbReference type="EMBL" id="QSSA01000007">
    <property type="protein sequence ID" value="RGL62540.1"/>
    <property type="molecule type" value="Genomic_DNA"/>
</dbReference>
<evidence type="ECO:0000313" key="4">
    <source>
        <dbReference type="EMBL" id="RHL39405.1"/>
    </source>
</evidence>
<dbReference type="EMBL" id="JAPDVH010000001">
    <property type="protein sequence ID" value="MCW4154612.1"/>
    <property type="molecule type" value="Genomic_DNA"/>
</dbReference>
<dbReference type="EMBL" id="QROP01000012">
    <property type="protein sequence ID" value="RHL39405.1"/>
    <property type="molecule type" value="Genomic_DNA"/>
</dbReference>
<evidence type="ECO:0000313" key="1">
    <source>
        <dbReference type="EMBL" id="MCW4154612.1"/>
    </source>
</evidence>
<evidence type="ECO:0000313" key="6">
    <source>
        <dbReference type="Proteomes" id="UP000283672"/>
    </source>
</evidence>
<protein>
    <submittedName>
        <fullName evidence="3">Uncharacterized protein</fullName>
    </submittedName>
</protein>
<sequence>MSTAILSNGTSYYIPQSDLSFFTELAERMKWQIVSKVKKTDRTAKLNQAMALMDTMMVKGGTPVPADADGLDILTEEKYSL</sequence>
<evidence type="ECO:0000313" key="5">
    <source>
        <dbReference type="Proteomes" id="UP000261187"/>
    </source>
</evidence>
<name>A0AA92VUS9_9BACT</name>
<evidence type="ECO:0000313" key="2">
    <source>
        <dbReference type="EMBL" id="MQO93729.1"/>
    </source>
</evidence>
<dbReference type="Proteomes" id="UP000283672">
    <property type="component" value="Unassembled WGS sequence"/>
</dbReference>
<dbReference type="EMBL" id="VZAP01000169">
    <property type="protein sequence ID" value="MQO93729.1"/>
    <property type="molecule type" value="Genomic_DNA"/>
</dbReference>
<dbReference type="RefSeq" id="WP_117692841.1">
    <property type="nucleotide sequence ID" value="NZ_CP152484.1"/>
</dbReference>
<proteinExistence type="predicted"/>
<reference evidence="2" key="4">
    <citation type="submission" date="2022-12" db="EMBL/GenBank/DDBJ databases">
        <title>Distinct polysaccharide growth profiles of human intestinal Prevotella copri isolates.</title>
        <authorList>
            <person name="Fehlner-Peach H."/>
            <person name="Magnabosco C."/>
            <person name="Raghavan V."/>
            <person name="Scher J.U."/>
            <person name="Tett A."/>
            <person name="Cox L.M."/>
            <person name="Gottsegen C."/>
            <person name="Watters A."/>
            <person name="Wiltshire- Gordon J.D."/>
            <person name="Segata N."/>
            <person name="Bonneau R."/>
            <person name="Littman D.R."/>
        </authorList>
    </citation>
    <scope>NUCLEOTIDE SEQUENCE</scope>
    <source>
        <strain evidence="2">IAU3127</strain>
    </source>
</reference>
<gene>
    <name evidence="4" type="ORF">DW026_06295</name>
    <name evidence="3" type="ORF">DXC61_04625</name>
    <name evidence="2" type="ORF">F7D31_13895</name>
    <name evidence="1" type="ORF">ONT23_03430</name>
</gene>
<dbReference type="AlphaFoldDB" id="A0AA92VUS9"/>
<comment type="caution">
    <text evidence="3">The sequence shown here is derived from an EMBL/GenBank/DDBJ whole genome shotgun (WGS) entry which is preliminary data.</text>
</comment>
<dbReference type="Proteomes" id="UP000421283">
    <property type="component" value="Unassembled WGS sequence"/>
</dbReference>
<dbReference type="Proteomes" id="UP000261187">
    <property type="component" value="Unassembled WGS sequence"/>
</dbReference>
<evidence type="ECO:0000313" key="7">
    <source>
        <dbReference type="Proteomes" id="UP000421283"/>
    </source>
</evidence>
<dbReference type="Proteomes" id="UP001209168">
    <property type="component" value="Unassembled WGS sequence"/>
</dbReference>